<keyword evidence="4 9" id="KW-0808">Transferase</keyword>
<feature type="binding site" evidence="9">
    <location>
        <position position="225"/>
    </location>
    <ligand>
        <name>Mg(2+)</name>
        <dbReference type="ChEBI" id="CHEBI:18420"/>
        <label>2</label>
    </ligand>
</feature>
<dbReference type="Pfam" id="PF00591">
    <property type="entry name" value="Glycos_transf_3"/>
    <property type="match status" value="1"/>
</dbReference>
<comment type="caution">
    <text evidence="12">The sequence shown here is derived from an EMBL/GenBank/DDBJ whole genome shotgun (WGS) entry which is preliminary data.</text>
</comment>
<evidence type="ECO:0000256" key="9">
    <source>
        <dbReference type="HAMAP-Rule" id="MF_00211"/>
    </source>
</evidence>
<dbReference type="InterPro" id="IPR017459">
    <property type="entry name" value="Glycosyl_Trfase_fam3_N_dom"/>
</dbReference>
<evidence type="ECO:0000256" key="3">
    <source>
        <dbReference type="ARBA" id="ARBA00022676"/>
    </source>
</evidence>
<keyword evidence="5 9" id="KW-0822">Tryptophan biosynthesis</keyword>
<dbReference type="UniPathway" id="UPA00035">
    <property type="reaction ID" value="UER00041"/>
</dbReference>
<accession>A0A7C8LSH3</accession>
<organism evidence="12 13">
    <name type="scientific">Defluviitalea raffinosedens</name>
    <dbReference type="NCBI Taxonomy" id="1450156"/>
    <lineage>
        <taxon>Bacteria</taxon>
        <taxon>Bacillati</taxon>
        <taxon>Bacillota</taxon>
        <taxon>Clostridia</taxon>
        <taxon>Lachnospirales</taxon>
        <taxon>Defluviitaleaceae</taxon>
        <taxon>Defluviitalea</taxon>
    </lineage>
</organism>
<feature type="binding site" evidence="9">
    <location>
        <position position="111"/>
    </location>
    <ligand>
        <name>anthranilate</name>
        <dbReference type="ChEBI" id="CHEBI:16567"/>
        <label>1</label>
    </ligand>
</feature>
<dbReference type="HAMAP" id="MF_00211">
    <property type="entry name" value="TrpD"/>
    <property type="match status" value="1"/>
</dbReference>
<feature type="binding site" evidence="9">
    <location>
        <position position="92"/>
    </location>
    <ligand>
        <name>Mg(2+)</name>
        <dbReference type="ChEBI" id="CHEBI:18420"/>
        <label>1</label>
    </ligand>
</feature>
<keyword evidence="13" id="KW-1185">Reference proteome</keyword>
<comment type="subunit">
    <text evidence="9">Homodimer.</text>
</comment>
<dbReference type="Gene3D" id="1.20.970.10">
    <property type="entry name" value="Transferase, Pyrimidine Nucleoside Phosphorylase, Chain C"/>
    <property type="match status" value="1"/>
</dbReference>
<keyword evidence="2 9" id="KW-0028">Amino-acid biosynthesis</keyword>
<comment type="similarity">
    <text evidence="8">In the C-terminal section; belongs to the anthranilate phosphoribosyltransferase family.</text>
</comment>
<dbReference type="FunFam" id="3.40.1030.10:FF:000002">
    <property type="entry name" value="Anthranilate phosphoribosyltransferase"/>
    <property type="match status" value="1"/>
</dbReference>
<evidence type="ECO:0000313" key="13">
    <source>
        <dbReference type="Proteomes" id="UP000483018"/>
    </source>
</evidence>
<dbReference type="GO" id="GO:0004048">
    <property type="term" value="F:anthranilate phosphoribosyltransferase activity"/>
    <property type="evidence" value="ECO:0007669"/>
    <property type="project" value="UniProtKB-UniRule"/>
</dbReference>
<evidence type="ECO:0000256" key="7">
    <source>
        <dbReference type="ARBA" id="ARBA00052328"/>
    </source>
</evidence>
<dbReference type="PANTHER" id="PTHR43285">
    <property type="entry name" value="ANTHRANILATE PHOSPHORIBOSYLTRANSFERASE"/>
    <property type="match status" value="1"/>
</dbReference>
<evidence type="ECO:0000256" key="8">
    <source>
        <dbReference type="ARBA" id="ARBA00061188"/>
    </source>
</evidence>
<proteinExistence type="inferred from homology"/>
<reference evidence="12 13" key="1">
    <citation type="submission" date="2019-12" db="EMBL/GenBank/DDBJ databases">
        <title>Defluviitalea raffinosedens, isolated from a biogas fermenter, genome sequencing and characterization.</title>
        <authorList>
            <person name="Rettenmaier R."/>
            <person name="Schneider M."/>
            <person name="Neuhaus K."/>
            <person name="Liebl W."/>
            <person name="Zverlov V."/>
        </authorList>
    </citation>
    <scope>NUCLEOTIDE SEQUENCE [LARGE SCALE GENOMIC DNA]</scope>
    <source>
        <strain evidence="12 13">249c-K6</strain>
    </source>
</reference>
<feature type="binding site" evidence="9">
    <location>
        <begin position="90"/>
        <end position="93"/>
    </location>
    <ligand>
        <name>5-phospho-alpha-D-ribose 1-diphosphate</name>
        <dbReference type="ChEBI" id="CHEBI:58017"/>
    </ligand>
</feature>
<feature type="binding site" evidence="9">
    <location>
        <begin position="83"/>
        <end position="84"/>
    </location>
    <ligand>
        <name>5-phospho-alpha-D-ribose 1-diphosphate</name>
        <dbReference type="ChEBI" id="CHEBI:58017"/>
    </ligand>
</feature>
<evidence type="ECO:0000256" key="4">
    <source>
        <dbReference type="ARBA" id="ARBA00022679"/>
    </source>
</evidence>
<dbReference type="NCBIfam" id="TIGR01245">
    <property type="entry name" value="trpD"/>
    <property type="match status" value="1"/>
</dbReference>
<dbReference type="AlphaFoldDB" id="A0A7C8LSH3"/>
<comment type="pathway">
    <text evidence="1 9">Amino-acid biosynthesis; L-tryptophan biosynthesis; L-tryptophan from chorismate: step 2/5.</text>
</comment>
<dbReference type="Pfam" id="PF02885">
    <property type="entry name" value="Glycos_trans_3N"/>
    <property type="match status" value="1"/>
</dbReference>
<keyword evidence="6 9" id="KW-0057">Aromatic amino acid biosynthesis</keyword>
<dbReference type="InterPro" id="IPR005940">
    <property type="entry name" value="Anthranilate_Pribosyl_Tfrase"/>
</dbReference>
<feature type="binding site" evidence="9">
    <location>
        <position position="166"/>
    </location>
    <ligand>
        <name>anthranilate</name>
        <dbReference type="ChEBI" id="CHEBI:16567"/>
        <label>2</label>
    </ligand>
</feature>
<sequence length="338" mass="36553">MLKEAIEAIIQGRHLSEDEMMSAMECIMDGEASPALIGSFLTALKMKGETPDEITGGAKVMKRKAEKINLEDLYTLDTCGTGGDSAGTFNISTAVAFVAAAAGIPVVKHGNRSVSSKSGSADVLEALGVNISLMPKQVEECVKTQNIGFLFAPTFHKAMKHAAGPRKELGFRTIFNILGPLTNPANAKAQVLGVFDEHLTEPIAKVLLNLGVEHAMVVHGMDGLDEMTITQKTKVTEVLHNEIKTYYISPEDFGITRCQKEDLQGGDAKENAEIIKNLFQGAKGPKRDILLLNSGAALYVGRKAKSLEEGMEIARELIDGGYAQRKLDEFAEYTRRLA</sequence>
<feature type="binding site" evidence="9">
    <location>
        <position position="120"/>
    </location>
    <ligand>
        <name>5-phospho-alpha-D-ribose 1-diphosphate</name>
        <dbReference type="ChEBI" id="CHEBI:58017"/>
    </ligand>
</feature>
<protein>
    <recommendedName>
        <fullName evidence="9">Anthranilate phosphoribosyltransferase</fullName>
        <ecNumber evidence="9">2.4.2.18</ecNumber>
    </recommendedName>
</protein>
<feature type="domain" description="Glycosyl transferase family 3 N-terminal" evidence="11">
    <location>
        <begin position="3"/>
        <end position="65"/>
    </location>
</feature>
<comment type="function">
    <text evidence="9">Catalyzes the transfer of the phosphoribosyl group of 5-phosphorylribose-1-pyrophosphate (PRPP) to anthranilate to yield N-(5'-phosphoribosyl)-anthranilate (PRA).</text>
</comment>
<feature type="binding site" evidence="9">
    <location>
        <position position="88"/>
    </location>
    <ligand>
        <name>5-phospho-alpha-D-ribose 1-diphosphate</name>
        <dbReference type="ChEBI" id="CHEBI:58017"/>
    </ligand>
</feature>
<evidence type="ECO:0000313" key="12">
    <source>
        <dbReference type="EMBL" id="KAE9632920.1"/>
    </source>
</evidence>
<keyword evidence="9" id="KW-0460">Magnesium</keyword>
<dbReference type="InterPro" id="IPR036320">
    <property type="entry name" value="Glycosyl_Trfase_fam3_N_dom_sf"/>
</dbReference>
<dbReference type="InterPro" id="IPR035902">
    <property type="entry name" value="Nuc_phospho_transferase"/>
</dbReference>
<name>A0A7C8LSH3_9FIRM</name>
<keyword evidence="9" id="KW-0479">Metal-binding</keyword>
<dbReference type="PANTHER" id="PTHR43285:SF2">
    <property type="entry name" value="ANTHRANILATE PHOSPHORIBOSYLTRANSFERASE"/>
    <property type="match status" value="1"/>
</dbReference>
<comment type="similarity">
    <text evidence="9">Belongs to the anthranilate phosphoribosyltransferase family.</text>
</comment>
<dbReference type="SUPFAM" id="SSF52418">
    <property type="entry name" value="Nucleoside phosphorylase/phosphoribosyltransferase catalytic domain"/>
    <property type="match status" value="1"/>
</dbReference>
<dbReference type="RefSeq" id="WP_158741060.1">
    <property type="nucleotide sequence ID" value="NZ_JAFBEP010000001.1"/>
</dbReference>
<evidence type="ECO:0000259" key="10">
    <source>
        <dbReference type="Pfam" id="PF00591"/>
    </source>
</evidence>
<dbReference type="SUPFAM" id="SSF47648">
    <property type="entry name" value="Nucleoside phosphorylase/phosphoribosyltransferase N-terminal domain"/>
    <property type="match status" value="1"/>
</dbReference>
<keyword evidence="3 9" id="KW-0328">Glycosyltransferase</keyword>
<feature type="binding site" evidence="9">
    <location>
        <position position="80"/>
    </location>
    <ligand>
        <name>anthranilate</name>
        <dbReference type="ChEBI" id="CHEBI:16567"/>
        <label>1</label>
    </ligand>
</feature>
<comment type="caution">
    <text evidence="9">Lacks conserved residue(s) required for the propagation of feature annotation.</text>
</comment>
<feature type="binding site" evidence="9">
    <location>
        <position position="80"/>
    </location>
    <ligand>
        <name>5-phospho-alpha-D-ribose 1-diphosphate</name>
        <dbReference type="ChEBI" id="CHEBI:58017"/>
    </ligand>
</feature>
<evidence type="ECO:0000259" key="11">
    <source>
        <dbReference type="Pfam" id="PF02885"/>
    </source>
</evidence>
<gene>
    <name evidence="9 12" type="primary">trpD</name>
    <name evidence="12" type="ORF">GND95_10360</name>
</gene>
<feature type="binding site" evidence="9">
    <location>
        <position position="226"/>
    </location>
    <ligand>
        <name>Mg(2+)</name>
        <dbReference type="ChEBI" id="CHEBI:18420"/>
        <label>1</label>
    </ligand>
</feature>
<dbReference type="Proteomes" id="UP000483018">
    <property type="component" value="Unassembled WGS sequence"/>
</dbReference>
<dbReference type="OrthoDB" id="9806430at2"/>
<evidence type="ECO:0000256" key="5">
    <source>
        <dbReference type="ARBA" id="ARBA00022822"/>
    </source>
</evidence>
<dbReference type="InterPro" id="IPR000312">
    <property type="entry name" value="Glycosyl_Trfase_fam3"/>
</dbReference>
<dbReference type="Gene3D" id="3.40.1030.10">
    <property type="entry name" value="Nucleoside phosphorylase/phosphoribosyltransferase catalytic domain"/>
    <property type="match status" value="1"/>
</dbReference>
<evidence type="ECO:0000256" key="2">
    <source>
        <dbReference type="ARBA" id="ARBA00022605"/>
    </source>
</evidence>
<comment type="catalytic activity">
    <reaction evidence="7 9">
        <text>N-(5-phospho-beta-D-ribosyl)anthranilate + diphosphate = 5-phospho-alpha-D-ribose 1-diphosphate + anthranilate</text>
        <dbReference type="Rhea" id="RHEA:11768"/>
        <dbReference type="ChEBI" id="CHEBI:16567"/>
        <dbReference type="ChEBI" id="CHEBI:18277"/>
        <dbReference type="ChEBI" id="CHEBI:33019"/>
        <dbReference type="ChEBI" id="CHEBI:58017"/>
        <dbReference type="EC" id="2.4.2.18"/>
    </reaction>
</comment>
<dbReference type="EC" id="2.4.2.18" evidence="9"/>
<dbReference type="GO" id="GO:0005829">
    <property type="term" value="C:cytosol"/>
    <property type="evidence" value="ECO:0007669"/>
    <property type="project" value="TreeGrafter"/>
</dbReference>
<dbReference type="GO" id="GO:0000287">
    <property type="term" value="F:magnesium ion binding"/>
    <property type="evidence" value="ECO:0007669"/>
    <property type="project" value="UniProtKB-UniRule"/>
</dbReference>
<dbReference type="GO" id="GO:0000162">
    <property type="term" value="P:L-tryptophan biosynthetic process"/>
    <property type="evidence" value="ECO:0007669"/>
    <property type="project" value="UniProtKB-UniRule"/>
</dbReference>
<feature type="binding site" evidence="9">
    <location>
        <begin position="108"/>
        <end position="116"/>
    </location>
    <ligand>
        <name>5-phospho-alpha-D-ribose 1-diphosphate</name>
        <dbReference type="ChEBI" id="CHEBI:58017"/>
    </ligand>
</feature>
<feature type="domain" description="Glycosyl transferase family 3" evidence="10">
    <location>
        <begin position="75"/>
        <end position="323"/>
    </location>
</feature>
<comment type="cofactor">
    <cofactor evidence="9">
        <name>Mg(2+)</name>
        <dbReference type="ChEBI" id="CHEBI:18420"/>
    </cofactor>
    <text evidence="9">Binds 2 magnesium ions per monomer.</text>
</comment>
<evidence type="ECO:0000256" key="1">
    <source>
        <dbReference type="ARBA" id="ARBA00004907"/>
    </source>
</evidence>
<dbReference type="EMBL" id="WSLF01000010">
    <property type="protein sequence ID" value="KAE9632920.1"/>
    <property type="molecule type" value="Genomic_DNA"/>
</dbReference>
<feature type="binding site" evidence="9">
    <location>
        <position position="226"/>
    </location>
    <ligand>
        <name>Mg(2+)</name>
        <dbReference type="ChEBI" id="CHEBI:18420"/>
        <label>2</label>
    </ligand>
</feature>
<evidence type="ECO:0000256" key="6">
    <source>
        <dbReference type="ARBA" id="ARBA00023141"/>
    </source>
</evidence>